<dbReference type="Gene3D" id="3.30.420.10">
    <property type="entry name" value="Ribonuclease H-like superfamily/Ribonuclease H"/>
    <property type="match status" value="1"/>
</dbReference>
<proteinExistence type="predicted"/>
<accession>A0A438GQB5</accession>
<dbReference type="Pfam" id="PF17919">
    <property type="entry name" value="RT_RNaseH_2"/>
    <property type="match status" value="1"/>
</dbReference>
<evidence type="ECO:0000313" key="2">
    <source>
        <dbReference type="EMBL" id="RVW74368.1"/>
    </source>
</evidence>
<evidence type="ECO:0000259" key="1">
    <source>
        <dbReference type="Pfam" id="PF17919"/>
    </source>
</evidence>
<reference evidence="2 3" key="1">
    <citation type="journal article" date="2018" name="PLoS Genet.">
        <title>Population sequencing reveals clonal diversity and ancestral inbreeding in the grapevine cultivar Chardonnay.</title>
        <authorList>
            <person name="Roach M.J."/>
            <person name="Johnson D.L."/>
            <person name="Bohlmann J."/>
            <person name="van Vuuren H.J."/>
            <person name="Jones S.J."/>
            <person name="Pretorius I.S."/>
            <person name="Schmidt S.A."/>
            <person name="Borneman A.R."/>
        </authorList>
    </citation>
    <scope>NUCLEOTIDE SEQUENCE [LARGE SCALE GENOMIC DNA]</scope>
    <source>
        <strain evidence="3">cv. Chardonnay</strain>
        <tissue evidence="2">Leaf</tissue>
    </source>
</reference>
<dbReference type="InterPro" id="IPR041577">
    <property type="entry name" value="RT_RNaseH_2"/>
</dbReference>
<name>A0A438GQB5_VITVI</name>
<sequence>MQEVVKKEVVKLLDAGIIYPISDSTWVSPIQVVPKGECLNAFETLKSKLISSPVIVAPDWELSFTLMCDASDFAIGSKVIVYTDHSTLRQERNENLVADHLSRMNHMEPNEGVDDDINERFPDEQLFAVEEAPWYADIVNYLAKKILPPELTYQRRKKFFSDLKLFSKWVEAEALQTNDARVVVKFLKKNIFARLATPYHPQTSGQVEVSNHELKRILEKTVNSSREIGQDSYALALMQIGNLRIGSSRWGCNYGDACFPTGMDLANQVLIL</sequence>
<comment type="caution">
    <text evidence="2">The sequence shown here is derived from an EMBL/GenBank/DDBJ whole genome shotgun (WGS) entry which is preliminary data.</text>
</comment>
<dbReference type="SUPFAM" id="SSF53098">
    <property type="entry name" value="Ribonuclease H-like"/>
    <property type="match status" value="1"/>
</dbReference>
<dbReference type="PANTHER" id="PTHR34072">
    <property type="entry name" value="ENZYMATIC POLYPROTEIN-RELATED"/>
    <property type="match status" value="1"/>
</dbReference>
<dbReference type="Proteomes" id="UP000288805">
    <property type="component" value="Unassembled WGS sequence"/>
</dbReference>
<dbReference type="InterPro" id="IPR043502">
    <property type="entry name" value="DNA/RNA_pol_sf"/>
</dbReference>
<dbReference type="Gene3D" id="3.10.10.10">
    <property type="entry name" value="HIV Type 1 Reverse Transcriptase, subunit A, domain 1"/>
    <property type="match status" value="1"/>
</dbReference>
<feature type="domain" description="Reverse transcriptase/retrotransposon-derived protein RNase H-like" evidence="1">
    <location>
        <begin position="37"/>
        <end position="79"/>
    </location>
</feature>
<dbReference type="InterPro" id="IPR012337">
    <property type="entry name" value="RNaseH-like_sf"/>
</dbReference>
<dbReference type="AlphaFoldDB" id="A0A438GQB5"/>
<dbReference type="SUPFAM" id="SSF56672">
    <property type="entry name" value="DNA/RNA polymerases"/>
    <property type="match status" value="1"/>
</dbReference>
<dbReference type="EMBL" id="QGNW01000371">
    <property type="protein sequence ID" value="RVW74368.1"/>
    <property type="molecule type" value="Genomic_DNA"/>
</dbReference>
<organism evidence="2 3">
    <name type="scientific">Vitis vinifera</name>
    <name type="common">Grape</name>
    <dbReference type="NCBI Taxonomy" id="29760"/>
    <lineage>
        <taxon>Eukaryota</taxon>
        <taxon>Viridiplantae</taxon>
        <taxon>Streptophyta</taxon>
        <taxon>Embryophyta</taxon>
        <taxon>Tracheophyta</taxon>
        <taxon>Spermatophyta</taxon>
        <taxon>Magnoliopsida</taxon>
        <taxon>eudicotyledons</taxon>
        <taxon>Gunneridae</taxon>
        <taxon>Pentapetalae</taxon>
        <taxon>rosids</taxon>
        <taxon>Vitales</taxon>
        <taxon>Vitaceae</taxon>
        <taxon>Viteae</taxon>
        <taxon>Vitis</taxon>
    </lineage>
</organism>
<protein>
    <recommendedName>
        <fullName evidence="1">Reverse transcriptase/retrotransposon-derived protein RNase H-like domain-containing protein</fullName>
    </recommendedName>
</protein>
<dbReference type="PANTHER" id="PTHR34072:SF52">
    <property type="entry name" value="RIBONUCLEASE H"/>
    <property type="match status" value="1"/>
</dbReference>
<evidence type="ECO:0000313" key="3">
    <source>
        <dbReference type="Proteomes" id="UP000288805"/>
    </source>
</evidence>
<dbReference type="InterPro" id="IPR036397">
    <property type="entry name" value="RNaseH_sf"/>
</dbReference>
<gene>
    <name evidence="2" type="ORF">CK203_056837</name>
</gene>
<dbReference type="GO" id="GO:0003676">
    <property type="term" value="F:nucleic acid binding"/>
    <property type="evidence" value="ECO:0007669"/>
    <property type="project" value="InterPro"/>
</dbReference>